<feature type="compositionally biased region" description="Basic residues" evidence="1">
    <location>
        <begin position="70"/>
        <end position="81"/>
    </location>
</feature>
<dbReference type="EMBL" id="CM016560">
    <property type="protein sequence ID" value="TKV94464.1"/>
    <property type="molecule type" value="Genomic_DNA"/>
</dbReference>
<dbReference type="Gramene" id="TKV94464">
    <property type="protein sequence ID" value="TKV94464"/>
    <property type="gene ID" value="SEVIR_9G296850v2"/>
</dbReference>
<dbReference type="AlphaFoldDB" id="A0A4U6T1B7"/>
<gene>
    <name evidence="2" type="ORF">SEVIR_9G296850v2</name>
</gene>
<reference evidence="2" key="1">
    <citation type="submission" date="2019-03" db="EMBL/GenBank/DDBJ databases">
        <title>WGS assembly of Setaria viridis.</title>
        <authorList>
            <person name="Huang P."/>
            <person name="Jenkins J."/>
            <person name="Grimwood J."/>
            <person name="Barry K."/>
            <person name="Healey A."/>
            <person name="Mamidi S."/>
            <person name="Sreedasyam A."/>
            <person name="Shu S."/>
            <person name="Feldman M."/>
            <person name="Wu J."/>
            <person name="Yu Y."/>
            <person name="Chen C."/>
            <person name="Johnson J."/>
            <person name="Rokhsar D."/>
            <person name="Baxter I."/>
            <person name="Schmutz J."/>
            <person name="Brutnell T."/>
            <person name="Kellogg E."/>
        </authorList>
    </citation>
    <scope>NUCLEOTIDE SEQUENCE [LARGE SCALE GENOMIC DNA]</scope>
</reference>
<organism evidence="2 3">
    <name type="scientific">Setaria viridis</name>
    <name type="common">Green bristlegrass</name>
    <name type="synonym">Setaria italica subsp. viridis</name>
    <dbReference type="NCBI Taxonomy" id="4556"/>
    <lineage>
        <taxon>Eukaryota</taxon>
        <taxon>Viridiplantae</taxon>
        <taxon>Streptophyta</taxon>
        <taxon>Embryophyta</taxon>
        <taxon>Tracheophyta</taxon>
        <taxon>Spermatophyta</taxon>
        <taxon>Magnoliopsida</taxon>
        <taxon>Liliopsida</taxon>
        <taxon>Poales</taxon>
        <taxon>Poaceae</taxon>
        <taxon>PACMAD clade</taxon>
        <taxon>Panicoideae</taxon>
        <taxon>Panicodae</taxon>
        <taxon>Paniceae</taxon>
        <taxon>Cenchrinae</taxon>
        <taxon>Setaria</taxon>
    </lineage>
</organism>
<evidence type="ECO:0000313" key="2">
    <source>
        <dbReference type="EMBL" id="TKV94464.1"/>
    </source>
</evidence>
<name>A0A4U6T1B7_SETVI</name>
<dbReference type="OMA" id="EPMTIEF"/>
<keyword evidence="3" id="KW-1185">Reference proteome</keyword>
<protein>
    <submittedName>
        <fullName evidence="2">Uncharacterized protein</fullName>
    </submittedName>
</protein>
<evidence type="ECO:0000313" key="3">
    <source>
        <dbReference type="Proteomes" id="UP000298652"/>
    </source>
</evidence>
<evidence type="ECO:0000256" key="1">
    <source>
        <dbReference type="SAM" id="MobiDB-lite"/>
    </source>
</evidence>
<dbReference type="Proteomes" id="UP000298652">
    <property type="component" value="Chromosome 9"/>
</dbReference>
<proteinExistence type="predicted"/>
<sequence length="116" mass="12644">MVKRLHPLSFPPRLATLDSGGSVRCRSAGSTNQPEPMTIEFPTSSASNHPPVATTKGTKKQTKQKDKPKPKGKKQAKKKAKQTTVLFDSPAMGTRSKKVDPCSPAMSTRSRRRLSL</sequence>
<accession>A0A4U6T1B7</accession>
<feature type="region of interest" description="Disordered" evidence="1">
    <location>
        <begin position="1"/>
        <end position="116"/>
    </location>
</feature>
<feature type="compositionally biased region" description="Polar residues" evidence="1">
    <location>
        <begin position="28"/>
        <end position="48"/>
    </location>
</feature>